<evidence type="ECO:0000313" key="2">
    <source>
        <dbReference type="Proteomes" id="UP000318080"/>
    </source>
</evidence>
<sequence length="99" mass="11269">MMGQELFEHPLRQYAEYGVTELREESPRLGDPASFEDDTATEEQLDLMEEVFARHAEDAVTFDEESGLWIVGPEEDIERMFADREAFLDALEAGEDPGV</sequence>
<accession>A0A540R809</accession>
<dbReference type="GeneID" id="79852693"/>
<dbReference type="RefSeq" id="WP_066490747.1">
    <property type="nucleotide sequence ID" value="NZ_JADPQA010000002.1"/>
</dbReference>
<comment type="caution">
    <text evidence="1">The sequence shown here is derived from an EMBL/GenBank/DDBJ whole genome shotgun (WGS) entry which is preliminary data.</text>
</comment>
<organism evidence="1 2">
    <name type="scientific">Corynebacterium phoceense</name>
    <dbReference type="NCBI Taxonomy" id="1686286"/>
    <lineage>
        <taxon>Bacteria</taxon>
        <taxon>Bacillati</taxon>
        <taxon>Actinomycetota</taxon>
        <taxon>Actinomycetes</taxon>
        <taxon>Mycobacteriales</taxon>
        <taxon>Corynebacteriaceae</taxon>
        <taxon>Corynebacterium</taxon>
    </lineage>
</organism>
<proteinExistence type="predicted"/>
<gene>
    <name evidence="1" type="ORF">EJK80_05665</name>
</gene>
<evidence type="ECO:0000313" key="1">
    <source>
        <dbReference type="EMBL" id="TQE43747.1"/>
    </source>
</evidence>
<dbReference type="EMBL" id="VHIR01000006">
    <property type="protein sequence ID" value="TQE43747.1"/>
    <property type="molecule type" value="Genomic_DNA"/>
</dbReference>
<protein>
    <submittedName>
        <fullName evidence="1">Molecular chaperone GrpE</fullName>
    </submittedName>
</protein>
<dbReference type="STRING" id="1686286.GCA_900092335_01467"/>
<keyword evidence="2" id="KW-1185">Reference proteome</keyword>
<name>A0A540R809_9CORY</name>
<reference evidence="1 2" key="1">
    <citation type="submission" date="2019-06" db="EMBL/GenBank/DDBJ databases">
        <title>Draft genome of C. phoceense Strain 272.</title>
        <authorList>
            <person name="Pacheco L.G.C."/>
            <person name="Barberis C.M."/>
            <person name="Almuzara M.N."/>
            <person name="Traglia G.M."/>
            <person name="Santos C.S."/>
            <person name="Rocha D.J.P.G."/>
            <person name="Aguiar E.R.G.R."/>
            <person name="Vay C.A."/>
        </authorList>
    </citation>
    <scope>NUCLEOTIDE SEQUENCE [LARGE SCALE GENOMIC DNA]</scope>
    <source>
        <strain evidence="1 2">272</strain>
    </source>
</reference>
<dbReference type="AlphaFoldDB" id="A0A540R809"/>
<dbReference type="Proteomes" id="UP000318080">
    <property type="component" value="Unassembled WGS sequence"/>
</dbReference>